<dbReference type="InterPro" id="IPR001925">
    <property type="entry name" value="Porin_Euk"/>
</dbReference>
<dbReference type="GO" id="GO:0008308">
    <property type="term" value="F:voltage-gated monoatomic anion channel activity"/>
    <property type="evidence" value="ECO:0007669"/>
    <property type="project" value="InterPro"/>
</dbReference>
<dbReference type="GO" id="GO:0046930">
    <property type="term" value="C:pore complex"/>
    <property type="evidence" value="ECO:0007669"/>
    <property type="project" value="UniProtKB-KW"/>
</dbReference>
<evidence type="ECO:0000256" key="9">
    <source>
        <dbReference type="ARBA" id="ARBA00023128"/>
    </source>
</evidence>
<comment type="similarity">
    <text evidence="2">Belongs to the eukaryotic mitochondrial porin family.</text>
</comment>
<dbReference type="InterPro" id="IPR027246">
    <property type="entry name" value="Porin_Euk/Tom40"/>
</dbReference>
<gene>
    <name evidence="11" type="ORF">INT47_009639</name>
</gene>
<evidence type="ECO:0000256" key="8">
    <source>
        <dbReference type="ARBA" id="ARBA00023114"/>
    </source>
</evidence>
<evidence type="ECO:0000256" key="5">
    <source>
        <dbReference type="ARBA" id="ARBA00022692"/>
    </source>
</evidence>
<name>A0A8H7UYH3_9FUNG</name>
<dbReference type="GO" id="GO:0005741">
    <property type="term" value="C:mitochondrial outer membrane"/>
    <property type="evidence" value="ECO:0007669"/>
    <property type="project" value="UniProtKB-SubCell"/>
</dbReference>
<sequence>MSVPVAFNDVGKPAKDILTKDYPVGGVKLEVKTTAPNGVTFKVNGQRDNKTGIIVGDLETKYTDRKNGLAFTEAWTTSNHLNGKIELENNLAKGLKVELLTSLLPSVNEKAAKVNAIYKQPNIHTVATLDFFKTHLNVNTVFGRDGFLVGGEVAYSIKDAKVSRYNATVGFSARDYAVAIHALNNLDQYAASYYHRVSENLEASGKASWTNKGVNAVALEVGAKLHLDPTAFVKGKITNLGVVGVSYTQLLRPGVKVNIGAAVDTSRLNENAHRLGLALTFEN</sequence>
<dbReference type="GO" id="GO:0015288">
    <property type="term" value="F:porin activity"/>
    <property type="evidence" value="ECO:0007669"/>
    <property type="project" value="UniProtKB-KW"/>
</dbReference>
<evidence type="ECO:0000256" key="1">
    <source>
        <dbReference type="ARBA" id="ARBA00004294"/>
    </source>
</evidence>
<keyword evidence="10" id="KW-0472">Membrane</keyword>
<dbReference type="AlphaFoldDB" id="A0A8H7UYH3"/>
<evidence type="ECO:0000313" key="11">
    <source>
        <dbReference type="EMBL" id="KAG2196748.1"/>
    </source>
</evidence>
<evidence type="ECO:0000256" key="4">
    <source>
        <dbReference type="ARBA" id="ARBA00022452"/>
    </source>
</evidence>
<keyword evidence="9" id="KW-0496">Mitochondrion</keyword>
<organism evidence="11 12">
    <name type="scientific">Mucor saturninus</name>
    <dbReference type="NCBI Taxonomy" id="64648"/>
    <lineage>
        <taxon>Eukaryota</taxon>
        <taxon>Fungi</taxon>
        <taxon>Fungi incertae sedis</taxon>
        <taxon>Mucoromycota</taxon>
        <taxon>Mucoromycotina</taxon>
        <taxon>Mucoromycetes</taxon>
        <taxon>Mucorales</taxon>
        <taxon>Mucorineae</taxon>
        <taxon>Mucoraceae</taxon>
        <taxon>Mucor</taxon>
    </lineage>
</organism>
<comment type="caution">
    <text evidence="11">The sequence shown here is derived from an EMBL/GenBank/DDBJ whole genome shotgun (WGS) entry which is preliminary data.</text>
</comment>
<dbReference type="Gene3D" id="2.40.160.10">
    <property type="entry name" value="Porin"/>
    <property type="match status" value="1"/>
</dbReference>
<dbReference type="Pfam" id="PF01459">
    <property type="entry name" value="Porin_3"/>
    <property type="match status" value="1"/>
</dbReference>
<dbReference type="InterPro" id="IPR023614">
    <property type="entry name" value="Porin_dom_sf"/>
</dbReference>
<dbReference type="OrthoDB" id="7827681at2759"/>
<dbReference type="EMBL" id="JAEPRD010000140">
    <property type="protein sequence ID" value="KAG2196748.1"/>
    <property type="molecule type" value="Genomic_DNA"/>
</dbReference>
<keyword evidence="4" id="KW-1134">Transmembrane beta strand</keyword>
<dbReference type="Proteomes" id="UP000603453">
    <property type="component" value="Unassembled WGS sequence"/>
</dbReference>
<dbReference type="CDD" id="cd07306">
    <property type="entry name" value="Porin3_VDAC"/>
    <property type="match status" value="1"/>
</dbReference>
<keyword evidence="8" id="KW-0626">Porin</keyword>
<keyword evidence="12" id="KW-1185">Reference proteome</keyword>
<evidence type="ECO:0000256" key="6">
    <source>
        <dbReference type="ARBA" id="ARBA00022787"/>
    </source>
</evidence>
<evidence type="ECO:0000256" key="7">
    <source>
        <dbReference type="ARBA" id="ARBA00023065"/>
    </source>
</evidence>
<proteinExistence type="inferred from homology"/>
<dbReference type="PANTHER" id="PTHR11743:SF70">
    <property type="entry name" value="GH26960P-RELATED"/>
    <property type="match status" value="1"/>
</dbReference>
<keyword evidence="5" id="KW-0812">Transmembrane</keyword>
<dbReference type="PANTHER" id="PTHR11743">
    <property type="entry name" value="VOLTAGE-DEPENDENT ANION-SELECTIVE CHANNEL"/>
    <property type="match status" value="1"/>
</dbReference>
<dbReference type="FunFam" id="2.40.160.10:FF:000012">
    <property type="entry name" value="Voltage-dependent anion-selective channel"/>
    <property type="match status" value="1"/>
</dbReference>
<evidence type="ECO:0000256" key="2">
    <source>
        <dbReference type="ARBA" id="ARBA00007780"/>
    </source>
</evidence>
<accession>A0A8H7UYH3</accession>
<reference evidence="11" key="1">
    <citation type="submission" date="2020-12" db="EMBL/GenBank/DDBJ databases">
        <title>Metabolic potential, ecology and presence of endohyphal bacteria is reflected in genomic diversity of Mucoromycotina.</title>
        <authorList>
            <person name="Muszewska A."/>
            <person name="Okrasinska A."/>
            <person name="Steczkiewicz K."/>
            <person name="Drgas O."/>
            <person name="Orlowska M."/>
            <person name="Perlinska-Lenart U."/>
            <person name="Aleksandrzak-Piekarczyk T."/>
            <person name="Szatraj K."/>
            <person name="Zielenkiewicz U."/>
            <person name="Pilsyk S."/>
            <person name="Malc E."/>
            <person name="Mieczkowski P."/>
            <person name="Kruszewska J.S."/>
            <person name="Biernat P."/>
            <person name="Pawlowska J."/>
        </authorList>
    </citation>
    <scope>NUCLEOTIDE SEQUENCE</scope>
    <source>
        <strain evidence="11">WA0000017839</strain>
    </source>
</reference>
<protein>
    <submittedName>
        <fullName evidence="11">Uncharacterized protein</fullName>
    </submittedName>
</protein>
<keyword evidence="6" id="KW-1000">Mitochondrion outer membrane</keyword>
<keyword evidence="7" id="KW-0406">Ion transport</keyword>
<keyword evidence="3" id="KW-0813">Transport</keyword>
<dbReference type="PRINTS" id="PR00185">
    <property type="entry name" value="EUKARYTPORIN"/>
</dbReference>
<evidence type="ECO:0000256" key="3">
    <source>
        <dbReference type="ARBA" id="ARBA00022448"/>
    </source>
</evidence>
<evidence type="ECO:0000256" key="10">
    <source>
        <dbReference type="ARBA" id="ARBA00023136"/>
    </source>
</evidence>
<comment type="subcellular location">
    <subcellularLocation>
        <location evidence="1">Mitochondrion outer membrane</location>
    </subcellularLocation>
</comment>
<evidence type="ECO:0000313" key="12">
    <source>
        <dbReference type="Proteomes" id="UP000603453"/>
    </source>
</evidence>